<dbReference type="SUPFAM" id="SSF52047">
    <property type="entry name" value="RNI-like"/>
    <property type="match status" value="1"/>
</dbReference>
<dbReference type="AlphaFoldDB" id="D8QL70"/>
<dbReference type="InParanoid" id="D8QL70"/>
<gene>
    <name evidence="1" type="ORF">SCHCODRAFT_114587</name>
</gene>
<dbReference type="HOGENOM" id="CLU_021164_0_4_1"/>
<proteinExistence type="predicted"/>
<sequence>MGKMPYARESGDVLTRILLGVLGTVIRDLTLQDVDRVRLYASFIRDLEFHKTFVGVRPDSLENIAAAIGGSSLLPNLRRLAYSGPSEWSNVLHLLMPSVLTDFTFSIHTSIWNDPDAEDIAPEDGEHEISAITALKSGDGRSLIKLDLTWPRRFPSLGQMLQGWRSLKDLRLTGVVDAAALCAIIDLPQIETLTFVNCDMHAPGTLPADFRMRHSLRTLCIHGANASWAVWFLEALGRVELDQLKLTFPELRLTPSLRHICQTIEKHCSKDLQIITIGECEPSAANGAGHNDGLLSYSIDDILPLLKFPALWLVSIELHGQLALWDKDIFTMAQAWPTLEQLTLRGVAVPRPTCTLTSLLILAHFTPAICRVVMNVDATTIDALNEALSQSPGDAIAAFSTRSLTTFCVLDSPIDSELAVASFLSRFFPSLKEIYCQAAEDAGAEVENRRRRKWAEVAKALPYFLEARATGMHGPVGLR</sequence>
<organism evidence="2">
    <name type="scientific">Schizophyllum commune (strain H4-8 / FGSC 9210)</name>
    <name type="common">Split gill fungus</name>
    <dbReference type="NCBI Taxonomy" id="578458"/>
    <lineage>
        <taxon>Eukaryota</taxon>
        <taxon>Fungi</taxon>
        <taxon>Dikarya</taxon>
        <taxon>Basidiomycota</taxon>
        <taxon>Agaricomycotina</taxon>
        <taxon>Agaricomycetes</taxon>
        <taxon>Agaricomycetidae</taxon>
        <taxon>Agaricales</taxon>
        <taxon>Schizophyllaceae</taxon>
        <taxon>Schizophyllum</taxon>
    </lineage>
</organism>
<reference evidence="1 2" key="1">
    <citation type="journal article" date="2010" name="Nat. Biotechnol.">
        <title>Genome sequence of the model mushroom Schizophyllum commune.</title>
        <authorList>
            <person name="Ohm R.A."/>
            <person name="de Jong J.F."/>
            <person name="Lugones L.G."/>
            <person name="Aerts A."/>
            <person name="Kothe E."/>
            <person name="Stajich J.E."/>
            <person name="de Vries R.P."/>
            <person name="Record E."/>
            <person name="Levasseur A."/>
            <person name="Baker S.E."/>
            <person name="Bartholomew K.A."/>
            <person name="Coutinho P.M."/>
            <person name="Erdmann S."/>
            <person name="Fowler T.J."/>
            <person name="Gathman A.C."/>
            <person name="Lombard V."/>
            <person name="Henrissat B."/>
            <person name="Knabe N."/>
            <person name="Kuees U."/>
            <person name="Lilly W.W."/>
            <person name="Lindquist E."/>
            <person name="Lucas S."/>
            <person name="Magnuson J.K."/>
            <person name="Piumi F."/>
            <person name="Raudaskoski M."/>
            <person name="Salamov A."/>
            <person name="Schmutz J."/>
            <person name="Schwarze F.W.M.R."/>
            <person name="vanKuyk P.A."/>
            <person name="Horton J.S."/>
            <person name="Grigoriev I.V."/>
            <person name="Woesten H.A.B."/>
        </authorList>
    </citation>
    <scope>NUCLEOTIDE SEQUENCE [LARGE SCALE GENOMIC DNA]</scope>
    <source>
        <strain evidence="2">H4-8 / FGSC 9210</strain>
    </source>
</reference>
<accession>D8QL70</accession>
<dbReference type="Gene3D" id="3.80.10.10">
    <property type="entry name" value="Ribonuclease Inhibitor"/>
    <property type="match status" value="1"/>
</dbReference>
<protein>
    <recommendedName>
        <fullName evidence="3">F-box domain-containing protein</fullName>
    </recommendedName>
</protein>
<dbReference type="OrthoDB" id="3354475at2759"/>
<dbReference type="EMBL" id="GL377317">
    <property type="protein sequence ID" value="EFI91555.1"/>
    <property type="molecule type" value="Genomic_DNA"/>
</dbReference>
<dbReference type="Proteomes" id="UP000007431">
    <property type="component" value="Unassembled WGS sequence"/>
</dbReference>
<dbReference type="VEuPathDB" id="FungiDB:SCHCODRAFT_02520535"/>
<evidence type="ECO:0000313" key="2">
    <source>
        <dbReference type="Proteomes" id="UP000007431"/>
    </source>
</evidence>
<dbReference type="RefSeq" id="XP_003026458.1">
    <property type="nucleotide sequence ID" value="XM_003026412.1"/>
</dbReference>
<name>D8QL70_SCHCM</name>
<evidence type="ECO:0000313" key="1">
    <source>
        <dbReference type="EMBL" id="EFI91555.1"/>
    </source>
</evidence>
<keyword evidence="2" id="KW-1185">Reference proteome</keyword>
<feature type="non-terminal residue" evidence="1">
    <location>
        <position position="479"/>
    </location>
</feature>
<evidence type="ECO:0008006" key="3">
    <source>
        <dbReference type="Google" id="ProtNLM"/>
    </source>
</evidence>
<dbReference type="InterPro" id="IPR032675">
    <property type="entry name" value="LRR_dom_sf"/>
</dbReference>
<dbReference type="GeneID" id="9593174"/>
<dbReference type="KEGG" id="scm:SCHCO_02520535"/>